<evidence type="ECO:0000259" key="2">
    <source>
        <dbReference type="PROSITE" id="PS01186"/>
    </source>
</evidence>
<dbReference type="InterPro" id="IPR006149">
    <property type="entry name" value="EB_dom"/>
</dbReference>
<name>A0A8B8GHS5_9HEMI</name>
<accession>A0A8B8GHS5</accession>
<evidence type="ECO:0000313" key="3">
    <source>
        <dbReference type="Proteomes" id="UP000694846"/>
    </source>
</evidence>
<keyword evidence="1" id="KW-0732">Signal</keyword>
<dbReference type="GeneID" id="112692350"/>
<proteinExistence type="predicted"/>
<reference evidence="4" key="1">
    <citation type="submission" date="2025-08" db="UniProtKB">
        <authorList>
            <consortium name="RefSeq"/>
        </authorList>
    </citation>
    <scope>IDENTIFICATION</scope>
    <source>
        <tissue evidence="4">Whole body</tissue>
    </source>
</reference>
<organism evidence="3 4">
    <name type="scientific">Sipha flava</name>
    <name type="common">yellow sugarcane aphid</name>
    <dbReference type="NCBI Taxonomy" id="143950"/>
    <lineage>
        <taxon>Eukaryota</taxon>
        <taxon>Metazoa</taxon>
        <taxon>Ecdysozoa</taxon>
        <taxon>Arthropoda</taxon>
        <taxon>Hexapoda</taxon>
        <taxon>Insecta</taxon>
        <taxon>Pterygota</taxon>
        <taxon>Neoptera</taxon>
        <taxon>Paraneoptera</taxon>
        <taxon>Hemiptera</taxon>
        <taxon>Sternorrhyncha</taxon>
        <taxon>Aphidomorpha</taxon>
        <taxon>Aphidoidea</taxon>
        <taxon>Aphididae</taxon>
        <taxon>Sipha</taxon>
    </lineage>
</organism>
<dbReference type="PROSITE" id="PS01186">
    <property type="entry name" value="EGF_2"/>
    <property type="match status" value="1"/>
</dbReference>
<dbReference type="RefSeq" id="XP_025422779.1">
    <property type="nucleotide sequence ID" value="XM_025566994.1"/>
</dbReference>
<dbReference type="Proteomes" id="UP000694846">
    <property type="component" value="Unplaced"/>
</dbReference>
<gene>
    <name evidence="4" type="primary">LOC112692350</name>
</gene>
<evidence type="ECO:0000313" key="4">
    <source>
        <dbReference type="RefSeq" id="XP_025422779.1"/>
    </source>
</evidence>
<feature type="domain" description="EGF-like" evidence="2">
    <location>
        <begin position="156"/>
        <end position="169"/>
    </location>
</feature>
<evidence type="ECO:0000256" key="1">
    <source>
        <dbReference type="SAM" id="SignalP"/>
    </source>
</evidence>
<dbReference type="Pfam" id="PF01683">
    <property type="entry name" value="EB"/>
    <property type="match status" value="1"/>
</dbReference>
<dbReference type="OrthoDB" id="8193455at2759"/>
<protein>
    <submittedName>
        <fullName evidence="4">Uncharacterized protein LOC112692350 isoform X1</fullName>
    </submittedName>
</protein>
<dbReference type="InterPro" id="IPR000742">
    <property type="entry name" value="EGF"/>
</dbReference>
<keyword evidence="3" id="KW-1185">Reference proteome</keyword>
<feature type="chain" id="PRO_5034843282" evidence="1">
    <location>
        <begin position="29"/>
        <end position="197"/>
    </location>
</feature>
<sequence length="197" mass="21537">MARTTARNALLVMYCCWCAMTSVWLAVAADVGHGTPAARPGTDNGTVSRSKRWSTTFGATSSNKNATGNNGIRECNTDSDCLETLFTSCGVDPSDRKKRCFCADGKLPLNGDCLKKPRGPLFVPALRTSCETDLECLPNAICKNNATSTNSRLKICMCKDGFTEEKDSCNYADLLTFSYTTLFVTVFTSWIWNDCRA</sequence>
<feature type="signal peptide" evidence="1">
    <location>
        <begin position="1"/>
        <end position="28"/>
    </location>
</feature>
<dbReference type="AlphaFoldDB" id="A0A8B8GHS5"/>